<accession>A0ABN8WSL3</accession>
<evidence type="ECO:0000256" key="4">
    <source>
        <dbReference type="ARBA" id="ARBA00022833"/>
    </source>
</evidence>
<evidence type="ECO:0000256" key="9">
    <source>
        <dbReference type="SAM" id="MobiDB-lite"/>
    </source>
</evidence>
<evidence type="ECO:0000256" key="7">
    <source>
        <dbReference type="ARBA" id="ARBA00023242"/>
    </source>
</evidence>
<dbReference type="Pfam" id="PF00096">
    <property type="entry name" value="zf-C2H2"/>
    <property type="match status" value="1"/>
</dbReference>
<feature type="region of interest" description="Disordered" evidence="9">
    <location>
        <begin position="196"/>
        <end position="232"/>
    </location>
</feature>
<evidence type="ECO:0000313" key="12">
    <source>
        <dbReference type="Proteomes" id="UP001162085"/>
    </source>
</evidence>
<keyword evidence="4" id="KW-0862">Zinc</keyword>
<dbReference type="InterPro" id="IPR013087">
    <property type="entry name" value="Znf_C2H2_type"/>
</dbReference>
<dbReference type="EMBL" id="OX365934">
    <property type="protein sequence ID" value="CAI4062359.1"/>
    <property type="molecule type" value="Genomic_DNA"/>
</dbReference>
<reference evidence="11" key="1">
    <citation type="submission" date="2022-10" db="EMBL/GenBank/DDBJ databases">
        <authorList>
            <person name="Byrne P K."/>
        </authorList>
    </citation>
    <scope>NUCLEOTIDE SEQUENCE</scope>
    <source>
        <strain evidence="11">ZP964</strain>
    </source>
</reference>
<organism evidence="11 12">
    <name type="scientific">Saccharomyces uvarum</name>
    <name type="common">Yeast</name>
    <name type="synonym">Saccharomyces bayanus var. uvarum</name>
    <dbReference type="NCBI Taxonomy" id="230603"/>
    <lineage>
        <taxon>Eukaryota</taxon>
        <taxon>Fungi</taxon>
        <taxon>Dikarya</taxon>
        <taxon>Ascomycota</taxon>
        <taxon>Saccharomycotina</taxon>
        <taxon>Saccharomycetes</taxon>
        <taxon>Saccharomycetales</taxon>
        <taxon>Saccharomycetaceae</taxon>
        <taxon>Saccharomyces</taxon>
    </lineage>
</organism>
<dbReference type="SMART" id="SM00355">
    <property type="entry name" value="ZnF_C2H2"/>
    <property type="match status" value="5"/>
</dbReference>
<evidence type="ECO:0000313" key="11">
    <source>
        <dbReference type="EMBL" id="CAI4062359.1"/>
    </source>
</evidence>
<dbReference type="Pfam" id="PF13894">
    <property type="entry name" value="zf-C2H2_4"/>
    <property type="match status" value="1"/>
</dbReference>
<keyword evidence="6" id="KW-0804">Transcription</keyword>
<dbReference type="InterPro" id="IPR036236">
    <property type="entry name" value="Znf_C2H2_sf"/>
</dbReference>
<dbReference type="Gene3D" id="3.30.160.60">
    <property type="entry name" value="Classic Zinc Finger"/>
    <property type="match status" value="3"/>
</dbReference>
<feature type="domain" description="C2H2-type" evidence="10">
    <location>
        <begin position="12"/>
        <end position="41"/>
    </location>
</feature>
<feature type="domain" description="C2H2-type" evidence="10">
    <location>
        <begin position="42"/>
        <end position="71"/>
    </location>
</feature>
<proteinExistence type="predicted"/>
<feature type="compositionally biased region" description="Low complexity" evidence="9">
    <location>
        <begin position="216"/>
        <end position="226"/>
    </location>
</feature>
<keyword evidence="5" id="KW-0805">Transcription regulation</keyword>
<evidence type="ECO:0000256" key="6">
    <source>
        <dbReference type="ARBA" id="ARBA00023163"/>
    </source>
</evidence>
<keyword evidence="7" id="KW-0539">Nucleus</keyword>
<evidence type="ECO:0000256" key="8">
    <source>
        <dbReference type="PROSITE-ProRule" id="PRU00042"/>
    </source>
</evidence>
<feature type="region of interest" description="Disordered" evidence="9">
    <location>
        <begin position="88"/>
        <end position="120"/>
    </location>
</feature>
<keyword evidence="3 8" id="KW-0863">Zinc-finger</keyword>
<evidence type="ECO:0000256" key="5">
    <source>
        <dbReference type="ARBA" id="ARBA00023015"/>
    </source>
</evidence>
<feature type="domain" description="C2H2-type" evidence="10">
    <location>
        <begin position="72"/>
        <end position="99"/>
    </location>
</feature>
<protein>
    <recommendedName>
        <fullName evidence="10">C2H2-type domain-containing protein</fullName>
    </recommendedName>
</protein>
<evidence type="ECO:0000256" key="2">
    <source>
        <dbReference type="ARBA" id="ARBA00022723"/>
    </source>
</evidence>
<evidence type="ECO:0000256" key="1">
    <source>
        <dbReference type="ARBA" id="ARBA00004123"/>
    </source>
</evidence>
<gene>
    <name evidence="11" type="primary">SUVZ07G0060</name>
    <name evidence="11" type="ORF">SUVZ_07G0060</name>
</gene>
<evidence type="ECO:0000256" key="3">
    <source>
        <dbReference type="ARBA" id="ARBA00022771"/>
    </source>
</evidence>
<dbReference type="SUPFAM" id="SSF57667">
    <property type="entry name" value="beta-beta-alpha zinc fingers"/>
    <property type="match status" value="2"/>
</dbReference>
<dbReference type="PROSITE" id="PS00028">
    <property type="entry name" value="ZINC_FINGER_C2H2_1"/>
    <property type="match status" value="3"/>
</dbReference>
<evidence type="ECO:0000259" key="10">
    <source>
        <dbReference type="PROSITE" id="PS50157"/>
    </source>
</evidence>
<dbReference type="Proteomes" id="UP001162085">
    <property type="component" value="Chromosome 7"/>
</dbReference>
<name>A0ABN8WSL3_SACUV</name>
<keyword evidence="2" id="KW-0479">Metal-binding</keyword>
<dbReference type="InterPro" id="IPR051061">
    <property type="entry name" value="Zinc_finger_trans_reg"/>
</dbReference>
<sequence>MANTKKLYSRKYKCSFEGCDKDYNRPSLLEQHENSHTNQKPYLCDEPGCGKKFIRPCHLRVHKWTHSQIKPKPCTLCEKRFVTNQQLNRHLSSHERKDKLKSKINSKNEEPGPNIKSDYGGNELSLDTTLSAQLLPLDDNMPQDYLLRADDMPTVRCPYVSCQITTGFDDDLINHMLQHHIASKLTLPPEELLLNNQTPLSPCSSSTDDASIPQLSAAASSDSSYSTMVQSPDDPESYWSDHRCKHIDCQELDRFASVFDLIDHYDHAHAFIPETLVKYSYIHLYKPNVRSIFEY</sequence>
<dbReference type="PANTHER" id="PTHR46179">
    <property type="entry name" value="ZINC FINGER PROTEIN"/>
    <property type="match status" value="1"/>
</dbReference>
<dbReference type="PROSITE" id="PS50157">
    <property type="entry name" value="ZINC_FINGER_C2H2_2"/>
    <property type="match status" value="3"/>
</dbReference>
<dbReference type="PANTHER" id="PTHR46179:SF13">
    <property type="entry name" value="C2H2-TYPE DOMAIN-CONTAINING PROTEIN"/>
    <property type="match status" value="1"/>
</dbReference>
<comment type="subcellular location">
    <subcellularLocation>
        <location evidence="1">Nucleus</location>
    </subcellularLocation>
</comment>
<keyword evidence="12" id="KW-1185">Reference proteome</keyword>